<evidence type="ECO:0000313" key="2">
    <source>
        <dbReference type="EMBL" id="GAY20053.1"/>
    </source>
</evidence>
<dbReference type="EMBL" id="BEWI01000030">
    <property type="protein sequence ID" value="GAY20053.1"/>
    <property type="molecule type" value="Genomic_DNA"/>
</dbReference>
<accession>A0A292ZB42</accession>
<comment type="caution">
    <text evidence="2">The sequence shown here is derived from an EMBL/GenBank/DDBJ whole genome shotgun (WGS) entry which is preliminary data.</text>
</comment>
<organism evidence="2 3">
    <name type="scientific">Sphingobium fuliginis (strain ATCC 27551)</name>
    <dbReference type="NCBI Taxonomy" id="336203"/>
    <lineage>
        <taxon>Bacteria</taxon>
        <taxon>Pseudomonadati</taxon>
        <taxon>Pseudomonadota</taxon>
        <taxon>Alphaproteobacteria</taxon>
        <taxon>Sphingomonadales</taxon>
        <taxon>Sphingomonadaceae</taxon>
        <taxon>Sphingobium</taxon>
    </lineage>
</organism>
<reference evidence="2 3" key="2">
    <citation type="journal article" date="2013" name="Environ. Sci. Technol.">
        <title>The 4-tert-butylphenol-utilizing bacterium Sphingobium fuliginis OMI can degrade bisphenols via phenolic ring hydroxylation and meta-cleavage pathway.</title>
        <authorList>
            <person name="Ogata Y."/>
            <person name="Goda S."/>
            <person name="Toyama T."/>
            <person name="Sei K."/>
            <person name="Ike M."/>
        </authorList>
    </citation>
    <scope>NUCLEOTIDE SEQUENCE [LARGE SCALE GENOMIC DNA]</scope>
    <source>
        <strain evidence="2 3">OMI</strain>
    </source>
</reference>
<dbReference type="AlphaFoldDB" id="A0A292ZB42"/>
<reference evidence="2 3" key="1">
    <citation type="journal article" date="2013" name="Biodegradation">
        <title>Occurrence of 4-tert-butylphenol (4-t-BP) biodegradation in an aquatic sample caused by the presence of Spirodela polyrrhiza and isolation of a 4-t-BP-utilizing bacterium.</title>
        <authorList>
            <person name="Ogata Y."/>
            <person name="Toyama T."/>
            <person name="Yu N."/>
            <person name="Wang X."/>
            <person name="Sei K."/>
            <person name="Ike M."/>
        </authorList>
    </citation>
    <scope>NUCLEOTIDE SEQUENCE [LARGE SCALE GENOMIC DNA]</scope>
    <source>
        <strain evidence="2 3">OMI</strain>
    </source>
</reference>
<name>A0A292ZB42_SPHSA</name>
<gene>
    <name evidence="2" type="ORF">SFOMI_0575</name>
</gene>
<proteinExistence type="predicted"/>
<dbReference type="Proteomes" id="UP000221538">
    <property type="component" value="Unassembled WGS sequence"/>
</dbReference>
<evidence type="ECO:0000313" key="3">
    <source>
        <dbReference type="Proteomes" id="UP000221538"/>
    </source>
</evidence>
<feature type="compositionally biased region" description="Low complexity" evidence="1">
    <location>
        <begin position="41"/>
        <end position="74"/>
    </location>
</feature>
<evidence type="ECO:0000256" key="1">
    <source>
        <dbReference type="SAM" id="MobiDB-lite"/>
    </source>
</evidence>
<feature type="region of interest" description="Disordered" evidence="1">
    <location>
        <begin position="41"/>
        <end position="117"/>
    </location>
</feature>
<sequence length="117" mass="10894">MAAVGQAAAGSAASAVLSPLRAAAVKGGAAMKSNFRSGARAGFTATGGTITGGPAPAAPAAAPAGGSASAGSSAQPEWAAAMKRREAVSHGATVLAHTMKAGDSHGGGAGPDIKEKD</sequence>
<protein>
    <submittedName>
        <fullName evidence="2">Conjugative transfer protein TrbL</fullName>
    </submittedName>
</protein>